<dbReference type="EMBL" id="GEZM01101565">
    <property type="protein sequence ID" value="JAV52527.1"/>
    <property type="molecule type" value="Transcribed_RNA"/>
</dbReference>
<dbReference type="GO" id="GO:0000166">
    <property type="term" value="F:nucleotide binding"/>
    <property type="evidence" value="ECO:0007669"/>
    <property type="project" value="InterPro"/>
</dbReference>
<feature type="transmembrane region" description="Helical" evidence="1">
    <location>
        <begin position="1207"/>
        <end position="1227"/>
    </location>
</feature>
<feature type="transmembrane region" description="Helical" evidence="1">
    <location>
        <begin position="1279"/>
        <end position="1301"/>
    </location>
</feature>
<dbReference type="InterPro" id="IPR023299">
    <property type="entry name" value="ATPase_P-typ_cyto_dom_N"/>
</dbReference>
<dbReference type="EMBL" id="GEZM01101570">
    <property type="protein sequence ID" value="JAV52516.1"/>
    <property type="molecule type" value="Transcribed_RNA"/>
</dbReference>
<dbReference type="EMBL" id="GEZM01101547">
    <property type="protein sequence ID" value="JAV52583.1"/>
    <property type="molecule type" value="Transcribed_RNA"/>
</dbReference>
<dbReference type="EMBL" id="GEZM01101573">
    <property type="protein sequence ID" value="JAV52508.1"/>
    <property type="molecule type" value="Transcribed_RNA"/>
</dbReference>
<keyword evidence="1" id="KW-1133">Transmembrane helix</keyword>
<dbReference type="EMBL" id="GEZM01101576">
    <property type="protein sequence ID" value="JAV52500.1"/>
    <property type="molecule type" value="Transcribed_RNA"/>
</dbReference>
<dbReference type="Gene3D" id="1.20.1110.10">
    <property type="entry name" value="Calcium-transporting ATPase, transmembrane domain"/>
    <property type="match status" value="1"/>
</dbReference>
<evidence type="ECO:0000313" key="3">
    <source>
        <dbReference type="EMBL" id="JAV52508.1"/>
    </source>
</evidence>
<dbReference type="EMBL" id="GEZM01101549">
    <property type="protein sequence ID" value="JAV52575.1"/>
    <property type="molecule type" value="Transcribed_RNA"/>
</dbReference>
<dbReference type="Pfam" id="PF00689">
    <property type="entry name" value="Cation_ATPase_C"/>
    <property type="match status" value="1"/>
</dbReference>
<protein>
    <recommendedName>
        <fullName evidence="2">Cation-transporting P-type ATPase C-terminal domain-containing protein</fullName>
    </recommendedName>
</protein>
<reference evidence="3" key="1">
    <citation type="journal article" date="2016" name="Sci. Rep.">
        <title>Molecular characterization of firefly nuptial gifts: a multi-omics approach sheds light on postcopulatory sexual selection.</title>
        <authorList>
            <person name="Al-Wathiqui N."/>
            <person name="Fallon T.R."/>
            <person name="South A."/>
            <person name="Weng J.K."/>
            <person name="Lewis S.M."/>
        </authorList>
    </citation>
    <scope>NUCLEOTIDE SEQUENCE</scope>
</reference>
<dbReference type="InterPro" id="IPR039720">
    <property type="entry name" value="TMEM94"/>
</dbReference>
<dbReference type="InterPro" id="IPR006068">
    <property type="entry name" value="ATPase_P-typ_cation-transptr_C"/>
</dbReference>
<dbReference type="EMBL" id="GEZM01101566">
    <property type="protein sequence ID" value="JAV52524.1"/>
    <property type="molecule type" value="Transcribed_RNA"/>
</dbReference>
<feature type="transmembrane region" description="Helical" evidence="1">
    <location>
        <begin position="51"/>
        <end position="70"/>
    </location>
</feature>
<sequence length="1330" mass="152512">MGENEFGLTTAQALHNLQNDITMLLIQFKLSQKARNTKSWLRDTFHHNSHYTTINWVSIFIIVLVCLVLIGFANYWLTFFITILLGANILLEMLHNKQRHDEIPRRISQILAKLKNDAKYISWELDNYPHLLLPYSPCITLQWTYRDGKLVNLPWALLVKDDIVLIRPGQISPGYCESLDKCLEYPLLHAKEVYGPSLQNANEFFSTPKSRKPLENRQYRLLETPYLNNLKITLEQSLDRPITIQNQQRHFITIRIVERFILPCVLILSLVAGVIKYYFMEVFRDEVWYELFLFVPVPLIIPLIPLVFPLAWNFLNIYGIARFKSVFDQTLTLQPNDSFNEHGEVDNFNYKSIYKDIWTNFFKILDGKDGMLVHTANILQVMGSLTALCCVDKKGILSWPNPTTEKVFFLHNSESISQASSLANLGDLSTDADSLHGTSDSLQNNDNIVTTVAEVLDLTHDQNHPFKIHFDDTAWQKHLNSLKPLGLAILLNTCNVNTQEYYTKFCSHITCEAMYNENLIPVTNRRCLCELAREIGFVDEAQKIFALEQQLSSFRHLQNETARRDNKFARSLNLSTKLKFQFPHMFAVVIKELNSGSMQLLSQGTADMVLDSCIDYWDGHDLCPLTSSERKKIQDFYQRCSLTAYCTAFAYRPLHKKVNEKLSRMYLELPSDSQHLYLNNHSPTLIHCDCRTVLEPRIKPPLGQFFSTDSLLYNDSPGSDASDTDSCFELQCNQVFIGMVTMQYQVLHDMVQLIEQLEGACIRFVHFSKENELRSRVFSEKMGLESGWNCHISLLSERSRRESGPTECWANNGTVRVCSPADLPRRVGYLRNRKANSPTTEERLMRDTDSTLDSTKALSYSAPSAINIEQSVVKFDIENQTLKTHVYDNNIEYKDDVEANCPSHEWQSLSCLTDSTEQSAPINFDLSNRANLPRGIDKIRPHIENIDNVPLLVSLFTDCTSSNTKEMLRIMQDYGEVICVMGSSANYDSVGLFMQADASVAVEPLYPQLCQKVPSYAPVKNGSISPVDLSRTLNSVACSLSIRREDHLSIIYLIVEARHYMALMWNTVQFWLCACLSLSAMQLVAMLVTLPPLLTSGQVVWVTVFLIPPLCISLMGSIIDKEMMKKPQGKKQICINFEVAVYILWCYCARFVLMVIIVVGLYAGCLTSFCYDICEVRNCTCAYFYFPTYKSGERTEWYDYTPNISTTQDFCLVLIALHLFAISVSFVHRHYSIWSKSPHKNHTWMRVLILLSILQAIFSYFSFVSSVSDHQNYRDFTKIPLAILIFGFLSPLLSLAVNEIIKREEIKANLRHQRRVRLDFGTKLGMNSPF</sequence>
<evidence type="ECO:0000259" key="2">
    <source>
        <dbReference type="Pfam" id="PF00689"/>
    </source>
</evidence>
<proteinExistence type="predicted"/>
<dbReference type="SUPFAM" id="SSF81665">
    <property type="entry name" value="Calcium ATPase, transmembrane domain M"/>
    <property type="match status" value="1"/>
</dbReference>
<dbReference type="Gene3D" id="3.40.1110.10">
    <property type="entry name" value="Calcium-transporting ATPase, cytoplasmic domain N"/>
    <property type="match status" value="1"/>
</dbReference>
<dbReference type="PANTHER" id="PTHR13219">
    <property type="entry name" value="TRANSMEMBRANE PROTEIN 94"/>
    <property type="match status" value="1"/>
</dbReference>
<keyword evidence="1" id="KW-0812">Transmembrane</keyword>
<keyword evidence="1" id="KW-0472">Membrane</keyword>
<feature type="transmembrane region" description="Helical" evidence="1">
    <location>
        <begin position="260"/>
        <end position="279"/>
    </location>
</feature>
<feature type="transmembrane region" description="Helical" evidence="1">
    <location>
        <begin position="1068"/>
        <end position="1088"/>
    </location>
</feature>
<name>A0A1Y1JWC3_PHOPY</name>
<feature type="transmembrane region" description="Helical" evidence="1">
    <location>
        <begin position="1139"/>
        <end position="1163"/>
    </location>
</feature>
<organism evidence="3">
    <name type="scientific">Photinus pyralis</name>
    <name type="common">Common eastern firefly</name>
    <name type="synonym">Lampyris pyralis</name>
    <dbReference type="NCBI Taxonomy" id="7054"/>
    <lineage>
        <taxon>Eukaryota</taxon>
        <taxon>Metazoa</taxon>
        <taxon>Ecdysozoa</taxon>
        <taxon>Arthropoda</taxon>
        <taxon>Hexapoda</taxon>
        <taxon>Insecta</taxon>
        <taxon>Pterygota</taxon>
        <taxon>Neoptera</taxon>
        <taxon>Endopterygota</taxon>
        <taxon>Coleoptera</taxon>
        <taxon>Polyphaga</taxon>
        <taxon>Elateriformia</taxon>
        <taxon>Elateroidea</taxon>
        <taxon>Lampyridae</taxon>
        <taxon>Lampyrinae</taxon>
        <taxon>Photinus</taxon>
    </lineage>
</organism>
<dbReference type="EMBL" id="GEZM01101553">
    <property type="protein sequence ID" value="JAV52562.1"/>
    <property type="molecule type" value="Transcribed_RNA"/>
</dbReference>
<feature type="transmembrane region" description="Helical" evidence="1">
    <location>
        <begin position="1247"/>
        <end position="1267"/>
    </location>
</feature>
<dbReference type="EMBL" id="GEZM01101569">
    <property type="protein sequence ID" value="JAV52518.1"/>
    <property type="molecule type" value="Transcribed_RNA"/>
</dbReference>
<dbReference type="SUPFAM" id="SSF81660">
    <property type="entry name" value="Metal cation-transporting ATPase, ATP-binding domain N"/>
    <property type="match status" value="1"/>
</dbReference>
<dbReference type="PANTHER" id="PTHR13219:SF6">
    <property type="entry name" value="TRANSMEMBRANE PROTEIN 94"/>
    <property type="match status" value="1"/>
</dbReference>
<dbReference type="InterPro" id="IPR023298">
    <property type="entry name" value="ATPase_P-typ_TM_dom_sf"/>
</dbReference>
<feature type="domain" description="Cation-transporting P-type ATPase C-terminal" evidence="2">
    <location>
        <begin position="1092"/>
        <end position="1303"/>
    </location>
</feature>
<feature type="transmembrane region" description="Helical" evidence="1">
    <location>
        <begin position="291"/>
        <end position="315"/>
    </location>
</feature>
<feature type="transmembrane region" description="Helical" evidence="1">
    <location>
        <begin position="1100"/>
        <end position="1119"/>
    </location>
</feature>
<evidence type="ECO:0000256" key="1">
    <source>
        <dbReference type="SAM" id="Phobius"/>
    </source>
</evidence>
<accession>A0A1Y1JWC3</accession>